<dbReference type="PROSITE" id="PS50995">
    <property type="entry name" value="HTH_MARR_2"/>
    <property type="match status" value="1"/>
</dbReference>
<dbReference type="Pfam" id="PF12802">
    <property type="entry name" value="MarR_2"/>
    <property type="match status" value="1"/>
</dbReference>
<dbReference type="Proteomes" id="UP001553843">
    <property type="component" value="Unassembled WGS sequence"/>
</dbReference>
<dbReference type="InterPro" id="IPR052526">
    <property type="entry name" value="HTH-type_Bedaq_tolerance"/>
</dbReference>
<dbReference type="SUPFAM" id="SSF46785">
    <property type="entry name" value="Winged helix' DNA-binding domain"/>
    <property type="match status" value="1"/>
</dbReference>
<keyword evidence="3" id="KW-1185">Reference proteome</keyword>
<accession>A0ABV3M2V4</accession>
<feature type="domain" description="HTH marR-type" evidence="1">
    <location>
        <begin position="15"/>
        <end position="143"/>
    </location>
</feature>
<dbReference type="InterPro" id="IPR036388">
    <property type="entry name" value="WH-like_DNA-bd_sf"/>
</dbReference>
<sequence length="174" mass="19105">MTECTDHARHTVHQTAHLAELLDLLFEQARHDAPNPLLPAPQLRAMGVIDGQDHIPMRTLAHRLGASPPSVCRLIDRLQAAGFVQRHPHPDSGREVTLTLTPAGRVRLARVREGRENLLHQALQDLPEPEHTALSSALDTLHRALTAVRPHLHALPADTTTSAPLPGRRIARPA</sequence>
<dbReference type="RefSeq" id="WP_359782735.1">
    <property type="nucleotide sequence ID" value="NZ_JBEYRR010000012.1"/>
</dbReference>
<dbReference type="InterPro" id="IPR000835">
    <property type="entry name" value="HTH_MarR-typ"/>
</dbReference>
<gene>
    <name evidence="2" type="ORF">AB0887_29275</name>
</gene>
<reference evidence="2 3" key="1">
    <citation type="submission" date="2024-06" db="EMBL/GenBank/DDBJ databases">
        <title>The Natural Products Discovery Center: Release of the First 8490 Sequenced Strains for Exploring Actinobacteria Biosynthetic Diversity.</title>
        <authorList>
            <person name="Kalkreuter E."/>
            <person name="Kautsar S.A."/>
            <person name="Yang D."/>
            <person name="Bader C.D."/>
            <person name="Teijaro C.N."/>
            <person name="Fluegel L."/>
            <person name="Davis C.M."/>
            <person name="Simpson J.R."/>
            <person name="Lauterbach L."/>
            <person name="Steele A.D."/>
            <person name="Gui C."/>
            <person name="Meng S."/>
            <person name="Li G."/>
            <person name="Viehrig K."/>
            <person name="Ye F."/>
            <person name="Su P."/>
            <person name="Kiefer A.F."/>
            <person name="Nichols A."/>
            <person name="Cepeda A.J."/>
            <person name="Yan W."/>
            <person name="Fan B."/>
            <person name="Jiang Y."/>
            <person name="Adhikari A."/>
            <person name="Zheng C.-J."/>
            <person name="Schuster L."/>
            <person name="Cowan T.M."/>
            <person name="Smanski M.J."/>
            <person name="Chevrette M.G."/>
            <person name="De Carvalho L.P.S."/>
            <person name="Shen B."/>
        </authorList>
    </citation>
    <scope>NUCLEOTIDE SEQUENCE [LARGE SCALE GENOMIC DNA]</scope>
    <source>
        <strain evidence="2 3">NPDC047833</strain>
    </source>
</reference>
<name>A0ABV3M2V4_9ACTN</name>
<comment type="caution">
    <text evidence="2">The sequence shown here is derived from an EMBL/GenBank/DDBJ whole genome shotgun (WGS) entry which is preliminary data.</text>
</comment>
<evidence type="ECO:0000313" key="3">
    <source>
        <dbReference type="Proteomes" id="UP001553843"/>
    </source>
</evidence>
<protein>
    <submittedName>
        <fullName evidence="2">MarR family transcriptional regulator</fullName>
    </submittedName>
</protein>
<dbReference type="InterPro" id="IPR036390">
    <property type="entry name" value="WH_DNA-bd_sf"/>
</dbReference>
<evidence type="ECO:0000259" key="1">
    <source>
        <dbReference type="PROSITE" id="PS50995"/>
    </source>
</evidence>
<dbReference type="EMBL" id="JBEYRS010000014">
    <property type="protein sequence ID" value="MEW2366023.1"/>
    <property type="molecule type" value="Genomic_DNA"/>
</dbReference>
<dbReference type="PANTHER" id="PTHR39515">
    <property type="entry name" value="CONSERVED PROTEIN"/>
    <property type="match status" value="1"/>
</dbReference>
<dbReference type="SMART" id="SM00347">
    <property type="entry name" value="HTH_MARR"/>
    <property type="match status" value="1"/>
</dbReference>
<organism evidence="2 3">
    <name type="scientific">Streptomyces huasconensis</name>
    <dbReference type="NCBI Taxonomy" id="1854574"/>
    <lineage>
        <taxon>Bacteria</taxon>
        <taxon>Bacillati</taxon>
        <taxon>Actinomycetota</taxon>
        <taxon>Actinomycetes</taxon>
        <taxon>Kitasatosporales</taxon>
        <taxon>Streptomycetaceae</taxon>
        <taxon>Streptomyces</taxon>
    </lineage>
</organism>
<dbReference type="PANTHER" id="PTHR39515:SF2">
    <property type="entry name" value="HTH-TYPE TRANSCRIPTIONAL REGULATOR RV0880"/>
    <property type="match status" value="1"/>
</dbReference>
<proteinExistence type="predicted"/>
<dbReference type="Gene3D" id="1.10.10.10">
    <property type="entry name" value="Winged helix-like DNA-binding domain superfamily/Winged helix DNA-binding domain"/>
    <property type="match status" value="1"/>
</dbReference>
<evidence type="ECO:0000313" key="2">
    <source>
        <dbReference type="EMBL" id="MEW2366023.1"/>
    </source>
</evidence>